<dbReference type="OrthoDB" id="10030117at2759"/>
<feature type="region of interest" description="Disordered" evidence="1">
    <location>
        <begin position="350"/>
        <end position="369"/>
    </location>
</feature>
<feature type="compositionally biased region" description="Acidic residues" evidence="1">
    <location>
        <begin position="258"/>
        <end position="268"/>
    </location>
</feature>
<protein>
    <recommendedName>
        <fullName evidence="6">SUEL-type lectin domain-containing protein</fullName>
    </recommendedName>
</protein>
<feature type="compositionally biased region" description="Basic and acidic residues" evidence="1">
    <location>
        <begin position="977"/>
        <end position="986"/>
    </location>
</feature>
<evidence type="ECO:0000256" key="3">
    <source>
        <dbReference type="SAM" id="SignalP"/>
    </source>
</evidence>
<organism evidence="4 5">
    <name type="scientific">Lottia gigantea</name>
    <name type="common">Giant owl limpet</name>
    <dbReference type="NCBI Taxonomy" id="225164"/>
    <lineage>
        <taxon>Eukaryota</taxon>
        <taxon>Metazoa</taxon>
        <taxon>Spiralia</taxon>
        <taxon>Lophotrochozoa</taxon>
        <taxon>Mollusca</taxon>
        <taxon>Gastropoda</taxon>
        <taxon>Patellogastropoda</taxon>
        <taxon>Lottioidea</taxon>
        <taxon>Lottiidae</taxon>
        <taxon>Lottia</taxon>
    </lineage>
</organism>
<gene>
    <name evidence="4" type="ORF">LOTGIDRAFT_232714</name>
</gene>
<feature type="compositionally biased region" description="Low complexity" evidence="1">
    <location>
        <begin position="352"/>
        <end position="369"/>
    </location>
</feature>
<evidence type="ECO:0000256" key="1">
    <source>
        <dbReference type="SAM" id="MobiDB-lite"/>
    </source>
</evidence>
<feature type="chain" id="PRO_5004716455" description="SUEL-type lectin domain-containing protein" evidence="3">
    <location>
        <begin position="22"/>
        <end position="1104"/>
    </location>
</feature>
<evidence type="ECO:0000313" key="5">
    <source>
        <dbReference type="Proteomes" id="UP000030746"/>
    </source>
</evidence>
<feature type="signal peptide" evidence="3">
    <location>
        <begin position="1"/>
        <end position="21"/>
    </location>
</feature>
<evidence type="ECO:0008006" key="6">
    <source>
        <dbReference type="Google" id="ProtNLM"/>
    </source>
</evidence>
<feature type="compositionally biased region" description="Polar residues" evidence="1">
    <location>
        <begin position="1010"/>
        <end position="1020"/>
    </location>
</feature>
<keyword evidence="3" id="KW-0732">Signal</keyword>
<dbReference type="HOGENOM" id="CLU_282741_0_0_1"/>
<feature type="compositionally biased region" description="Polar residues" evidence="1">
    <location>
        <begin position="988"/>
        <end position="998"/>
    </location>
</feature>
<feature type="compositionally biased region" description="Polar residues" evidence="1">
    <location>
        <begin position="956"/>
        <end position="972"/>
    </location>
</feature>
<proteinExistence type="predicted"/>
<dbReference type="EMBL" id="KB201931">
    <property type="protein sequence ID" value="ESO93272.1"/>
    <property type="molecule type" value="Genomic_DNA"/>
</dbReference>
<dbReference type="KEGG" id="lgi:LOTGIDRAFT_232714"/>
<dbReference type="RefSeq" id="XP_009055971.1">
    <property type="nucleotide sequence ID" value="XM_009057723.1"/>
</dbReference>
<feature type="transmembrane region" description="Helical" evidence="2">
    <location>
        <begin position="799"/>
        <end position="822"/>
    </location>
</feature>
<reference evidence="4 5" key="1">
    <citation type="journal article" date="2013" name="Nature">
        <title>Insights into bilaterian evolution from three spiralian genomes.</title>
        <authorList>
            <person name="Simakov O."/>
            <person name="Marletaz F."/>
            <person name="Cho S.J."/>
            <person name="Edsinger-Gonzales E."/>
            <person name="Havlak P."/>
            <person name="Hellsten U."/>
            <person name="Kuo D.H."/>
            <person name="Larsson T."/>
            <person name="Lv J."/>
            <person name="Arendt D."/>
            <person name="Savage R."/>
            <person name="Osoegawa K."/>
            <person name="de Jong P."/>
            <person name="Grimwood J."/>
            <person name="Chapman J.A."/>
            <person name="Shapiro H."/>
            <person name="Aerts A."/>
            <person name="Otillar R.P."/>
            <person name="Terry A.Y."/>
            <person name="Boore J.L."/>
            <person name="Grigoriev I.V."/>
            <person name="Lindberg D.R."/>
            <person name="Seaver E.C."/>
            <person name="Weisblat D.A."/>
            <person name="Putnam N.H."/>
            <person name="Rokhsar D.S."/>
        </authorList>
    </citation>
    <scope>NUCLEOTIDE SEQUENCE [LARGE SCALE GENOMIC DNA]</scope>
</reference>
<dbReference type="CTD" id="20249020"/>
<feature type="region of interest" description="Disordered" evidence="1">
    <location>
        <begin position="223"/>
        <end position="268"/>
    </location>
</feature>
<accession>V4A930</accession>
<feature type="compositionally biased region" description="Acidic residues" evidence="1">
    <location>
        <begin position="233"/>
        <end position="247"/>
    </location>
</feature>
<keyword evidence="5" id="KW-1185">Reference proteome</keyword>
<dbReference type="GeneID" id="20249020"/>
<evidence type="ECO:0000313" key="4">
    <source>
        <dbReference type="EMBL" id="ESO93272.1"/>
    </source>
</evidence>
<keyword evidence="2" id="KW-0812">Transmembrane</keyword>
<evidence type="ECO:0000256" key="2">
    <source>
        <dbReference type="SAM" id="Phobius"/>
    </source>
</evidence>
<dbReference type="AlphaFoldDB" id="V4A930"/>
<keyword evidence="2" id="KW-1133">Transmembrane helix</keyword>
<keyword evidence="2" id="KW-0472">Membrane</keyword>
<sequence>MFSSEIMVILVMLGNFRCDASSEICSMKLHRCENARDDRLSNTTDQNVLCSSYKLYTKCLDDALNLCSHQRFILRSISFYQNKFNSTCKSDDKKCDEILDTCKQITNSMVTNETAVDCPNFLEYIVCVSDEKCSLGGLYDMYDITEEYCRIIMTSSGIKNCKNCSSLKTPFLSNVNLLNNPGTWCGQRYNCLTVSYPGKSPHKKSPPYESPALELLRKQHKEFDSGFSQSNTESDDSDETEESEEAETGGGYGREQMEADEEVEVEDDEFETGFQNITDIGSNYTFRQRPIDDRKKRQAPSFGINRPMVNSTEEIMEVRSSEQNITSRSSRIDDSIRDDNEVKYDYEEYQDYESSTSNSTSTVTNTTTSYNSTEKFTGMIRCPNPSQKLHIRRVVTGYSSTGYCVRDTTYCSKDITDFKQVIDCEGVFGECKLELPIESHDSCENSNYVKIEYDCIYDHSLVDICSKIHVSRWREIAIQSPSYPASASVPSANIKTCECEIVTDDKSSLYISYLKSDMSGSDDKCDEEVLLFEEKYNANNSSRFQVTGEICGKKSSYSRRFGDNQIRMTYLIGGIDDTRKRGGFLSRISAHSFVRGNSLINVKCSSVQANAAGQANRNHPVRAVPTPIKRTIISPFFVKERNNVSHPVPILYHKLTTSSPQTATTPRWRIGPRGRKYIPRPGNPNGPIFLDGLGPAGVRRRYPSRIGVPRRYRPGLRRRIQRTTVAPFLFNFTRPVLPETNVENTTKYIEPTTATPNNISLTNKTAVAAVASNSAGAVKAGEEDISVNPAASTDAKGTLVAVIASMASILVIIVSVGFYYFYRKRQKALPSMSKVPSDTSSTWFSEYYYGITNFCKRKIYGDSSNTTQLSPDDNTDESMYESYQNDALNSNEVTEGKPSNLEIITTNLSKSKDNSQSIFGNTCTIKSQIETLESLEVKLVAPPRRKRNKLAPPIQSAETSQTGRSRVQQPPTTADYDNPHTPERESGGVQQRQTTADYDNSETPEREGSGVQQRQTTADYDNSETPEREVSGVQQRQTTADYDNPIVTDNTENNPVSDNTYDNCISAGTTRQHTPLSPIIEIQDNENTEYASIPEMISMFNSQC</sequence>
<name>V4A930_LOTGI</name>
<dbReference type="Proteomes" id="UP000030746">
    <property type="component" value="Unassembled WGS sequence"/>
</dbReference>
<feature type="region of interest" description="Disordered" evidence="1">
    <location>
        <begin position="661"/>
        <end position="692"/>
    </location>
</feature>
<feature type="compositionally biased region" description="Polar residues" evidence="1">
    <location>
        <begin position="1032"/>
        <end position="1059"/>
    </location>
</feature>
<feature type="region of interest" description="Disordered" evidence="1">
    <location>
        <begin position="943"/>
        <end position="1059"/>
    </location>
</feature>